<protein>
    <submittedName>
        <fullName evidence="2">Uncharacterized protein</fullName>
    </submittedName>
</protein>
<dbReference type="AlphaFoldDB" id="A0A124SEM2"/>
<sequence>MTSYELVFGCLSEIYPERSGEVGPVFKIYARLWKFQQENGHKLVEAGLKRREMVHQLKMLVAEAKRAFQETDFKEWKQVIRDITKILKVDTAFMNIRHLRYSIMMDLDPDCLPCVACTKRKLRLRDGILCSYHPNEVKFSELTLDNFRMLQCLEWEPSGSFYQSSGITSTGVGTNTGQNGGLPGSIRINYSQETVGPTLPPNTPKAVLYRPSITHFIAVSVALMTNVINLLAKR</sequence>
<dbReference type="PANTHER" id="PTHR21243">
    <property type="entry name" value="PROTEIN SCAI"/>
    <property type="match status" value="1"/>
</dbReference>
<accession>A0A124SEM2</accession>
<evidence type="ECO:0000313" key="2">
    <source>
        <dbReference type="EMBL" id="KVI00571.1"/>
    </source>
</evidence>
<evidence type="ECO:0000256" key="1">
    <source>
        <dbReference type="SAM" id="Phobius"/>
    </source>
</evidence>
<organism evidence="2 3">
    <name type="scientific">Cynara cardunculus var. scolymus</name>
    <name type="common">Globe artichoke</name>
    <name type="synonym">Cynara scolymus</name>
    <dbReference type="NCBI Taxonomy" id="59895"/>
    <lineage>
        <taxon>Eukaryota</taxon>
        <taxon>Viridiplantae</taxon>
        <taxon>Streptophyta</taxon>
        <taxon>Embryophyta</taxon>
        <taxon>Tracheophyta</taxon>
        <taxon>Spermatophyta</taxon>
        <taxon>Magnoliopsida</taxon>
        <taxon>eudicotyledons</taxon>
        <taxon>Gunneridae</taxon>
        <taxon>Pentapetalae</taxon>
        <taxon>asterids</taxon>
        <taxon>campanulids</taxon>
        <taxon>Asterales</taxon>
        <taxon>Asteraceae</taxon>
        <taxon>Carduoideae</taxon>
        <taxon>Cardueae</taxon>
        <taxon>Carduinae</taxon>
        <taxon>Cynara</taxon>
    </lineage>
</organism>
<keyword evidence="3" id="KW-1185">Reference proteome</keyword>
<name>A0A124SEM2_CYNCS</name>
<gene>
    <name evidence="2" type="ORF">Ccrd_021179</name>
</gene>
<dbReference type="STRING" id="59895.A0A124SEM2"/>
<dbReference type="InterPro" id="IPR022709">
    <property type="entry name" value="SCAI"/>
</dbReference>
<feature type="transmembrane region" description="Helical" evidence="1">
    <location>
        <begin position="213"/>
        <end position="232"/>
    </location>
</feature>
<dbReference type="EMBL" id="LEKV01003373">
    <property type="protein sequence ID" value="KVI00571.1"/>
    <property type="molecule type" value="Genomic_DNA"/>
</dbReference>
<reference evidence="2 3" key="1">
    <citation type="journal article" date="2016" name="Sci. Rep.">
        <title>The genome sequence of the outbreeding globe artichoke constructed de novo incorporating a phase-aware low-pass sequencing strategy of F1 progeny.</title>
        <authorList>
            <person name="Scaglione D."/>
            <person name="Reyes-Chin-Wo S."/>
            <person name="Acquadro A."/>
            <person name="Froenicke L."/>
            <person name="Portis E."/>
            <person name="Beitel C."/>
            <person name="Tirone M."/>
            <person name="Mauro R."/>
            <person name="Lo Monaco A."/>
            <person name="Mauromicale G."/>
            <person name="Faccioli P."/>
            <person name="Cattivelli L."/>
            <person name="Rieseberg L."/>
            <person name="Michelmore R."/>
            <person name="Lanteri S."/>
        </authorList>
    </citation>
    <scope>NUCLEOTIDE SEQUENCE [LARGE SCALE GENOMIC DNA]</scope>
    <source>
        <strain evidence="2">2C</strain>
    </source>
</reference>
<dbReference type="Proteomes" id="UP000243975">
    <property type="component" value="Unassembled WGS sequence"/>
</dbReference>
<keyword evidence="1" id="KW-0472">Membrane</keyword>
<dbReference type="GO" id="GO:0006351">
    <property type="term" value="P:DNA-templated transcription"/>
    <property type="evidence" value="ECO:0007669"/>
    <property type="project" value="InterPro"/>
</dbReference>
<evidence type="ECO:0000313" key="3">
    <source>
        <dbReference type="Proteomes" id="UP000243975"/>
    </source>
</evidence>
<dbReference type="Gramene" id="KVI00571">
    <property type="protein sequence ID" value="KVI00571"/>
    <property type="gene ID" value="Ccrd_021179"/>
</dbReference>
<dbReference type="GO" id="GO:0003714">
    <property type="term" value="F:transcription corepressor activity"/>
    <property type="evidence" value="ECO:0007669"/>
    <property type="project" value="InterPro"/>
</dbReference>
<proteinExistence type="predicted"/>
<keyword evidence="1" id="KW-1133">Transmembrane helix</keyword>
<comment type="caution">
    <text evidence="2">The sequence shown here is derived from an EMBL/GenBank/DDBJ whole genome shotgun (WGS) entry which is preliminary data.</text>
</comment>
<dbReference type="Pfam" id="PF12070">
    <property type="entry name" value="SCAI"/>
    <property type="match status" value="1"/>
</dbReference>
<keyword evidence="1" id="KW-0812">Transmembrane</keyword>